<dbReference type="RefSeq" id="WP_124790284.1">
    <property type="nucleotide sequence ID" value="NZ_RQYN01000032.1"/>
</dbReference>
<accession>A0A3P1YVP6</accession>
<dbReference type="EMBL" id="RQYN01000032">
    <property type="protein sequence ID" value="RRD73846.1"/>
    <property type="molecule type" value="Genomic_DNA"/>
</dbReference>
<evidence type="ECO:0000313" key="1">
    <source>
        <dbReference type="EMBL" id="RRD73846.1"/>
    </source>
</evidence>
<protein>
    <submittedName>
        <fullName evidence="1">Uncharacterized protein</fullName>
    </submittedName>
</protein>
<name>A0A3P1YVP6_TANFO</name>
<dbReference type="AlphaFoldDB" id="A0A3P1YVP6"/>
<dbReference type="Proteomes" id="UP000279860">
    <property type="component" value="Unassembled WGS sequence"/>
</dbReference>
<proteinExistence type="predicted"/>
<reference evidence="1 2" key="1">
    <citation type="submission" date="2018-11" db="EMBL/GenBank/DDBJ databases">
        <title>Genomes From Bacteria Associated with the Canine Oral Cavity: a Test Case for Automated Genome-Based Taxonomic Assignment.</title>
        <authorList>
            <person name="Coil D.A."/>
            <person name="Jospin G."/>
            <person name="Darling A.E."/>
            <person name="Wallis C."/>
            <person name="Davis I.J."/>
            <person name="Harris S."/>
            <person name="Eisen J.A."/>
            <person name="Holcombe L.J."/>
            <person name="O'Flynn C."/>
        </authorList>
    </citation>
    <scope>NUCLEOTIDE SEQUENCE [LARGE SCALE GENOMIC DNA]</scope>
    <source>
        <strain evidence="1 2">OH1426_COT-023</strain>
    </source>
</reference>
<organism evidence="1 2">
    <name type="scientific">Tannerella forsythia</name>
    <name type="common">Bacteroides forsythus</name>
    <dbReference type="NCBI Taxonomy" id="28112"/>
    <lineage>
        <taxon>Bacteria</taxon>
        <taxon>Pseudomonadati</taxon>
        <taxon>Bacteroidota</taxon>
        <taxon>Bacteroidia</taxon>
        <taxon>Bacteroidales</taxon>
        <taxon>Tannerellaceae</taxon>
        <taxon>Tannerella</taxon>
    </lineage>
</organism>
<sequence length="72" mass="8318">MENFNREFWVVEGGIVFILPQSDGKHPKRWRGTPKKITRLFPKASRWLTFSLVLGVKTAKGKENIPAFTLVF</sequence>
<gene>
    <name evidence="1" type="ORF">EII41_08810</name>
</gene>
<evidence type="ECO:0000313" key="2">
    <source>
        <dbReference type="Proteomes" id="UP000279860"/>
    </source>
</evidence>
<comment type="caution">
    <text evidence="1">The sequence shown here is derived from an EMBL/GenBank/DDBJ whole genome shotgun (WGS) entry which is preliminary data.</text>
</comment>